<proteinExistence type="predicted"/>
<protein>
    <recommendedName>
        <fullName evidence="2">BIG2 domain-containing protein</fullName>
    </recommendedName>
</protein>
<dbReference type="Pfam" id="PF07583">
    <property type="entry name" value="PSCyt2"/>
    <property type="match status" value="1"/>
</dbReference>
<dbReference type="InterPro" id="IPR003343">
    <property type="entry name" value="Big_2"/>
</dbReference>
<dbReference type="InterPro" id="IPR011444">
    <property type="entry name" value="DUF1549"/>
</dbReference>
<evidence type="ECO:0000313" key="4">
    <source>
        <dbReference type="Proteomes" id="UP000718564"/>
    </source>
</evidence>
<dbReference type="PANTHER" id="PTHR35889:SF3">
    <property type="entry name" value="F-BOX DOMAIN-CONTAINING PROTEIN"/>
    <property type="match status" value="1"/>
</dbReference>
<organism evidence="3 4">
    <name type="scientific">Brasilonema bromeliae SPC951</name>
    <dbReference type="NCBI Taxonomy" id="385972"/>
    <lineage>
        <taxon>Bacteria</taxon>
        <taxon>Bacillati</taxon>
        <taxon>Cyanobacteriota</taxon>
        <taxon>Cyanophyceae</taxon>
        <taxon>Nostocales</taxon>
        <taxon>Scytonemataceae</taxon>
        <taxon>Brasilonema</taxon>
        <taxon>Bromeliae group (in: Brasilonema)</taxon>
    </lineage>
</organism>
<feature type="region of interest" description="Disordered" evidence="1">
    <location>
        <begin position="1"/>
        <end position="51"/>
    </location>
</feature>
<dbReference type="Gene3D" id="2.60.40.1080">
    <property type="match status" value="1"/>
</dbReference>
<feature type="domain" description="BIG2" evidence="2">
    <location>
        <begin position="306"/>
        <end position="387"/>
    </location>
</feature>
<gene>
    <name evidence="3" type="ORF">DP116_22875</name>
</gene>
<dbReference type="EMBL" id="QMEB01000225">
    <property type="protein sequence ID" value="NMG22144.1"/>
    <property type="molecule type" value="Genomic_DNA"/>
</dbReference>
<sequence>MKSPRGSRTAEMARGTRPRAKAYQAAQTAGKPLARPRGNRRRPPVNFPCGRAAPVRLTDRRATITLDASTNFDGLGSRSMRRRASNGRNATPAVVLAALAWSASLAAAAETTVFPESITLDDVFARRQVLVTAAGPRGPEDRTSQAKYVSLDPHVATVDERGYVAPVAVGKTALEIAIDGRKLRVPVEVTGLDGGRPVDFAREVVPLLTRFGCNAGGCHGKASGQNGFKLSLFGFDAAYDHKAIATEARGRRVFPAAPDQSLLLLKAIGAVPHGGGRRLVKDSDPYLVIRRWIEQGLPATAPDAPTIKSVRIEPHERTMRKHEKQQLAVIAEYSDGSTRDVTRQAQFNTNEGAVAVSSDDGLVSANDLPGEAAIMAAYLGQVAVFKVLVPTGEPLDAIPEFTPNNFVDELVLAKWKKLGLRPSPTCTDEEFLRRVTIDLAGRLPTVDEASAFAADSSATKREAAVDRLLASPDYAAYFAMRWGTILRNSRLAGADKAAYAFHNWLKDLIAQNRPYDELVRGVVAASGEWQDAPAINWYWQMRDDQLHQPVGDTAQVFLGLRLQCAQCHHHPYERWSQ</sequence>
<name>A0ABX1PCV4_9CYAN</name>
<dbReference type="SMART" id="SM00635">
    <property type="entry name" value="BID_2"/>
    <property type="match status" value="2"/>
</dbReference>
<comment type="caution">
    <text evidence="3">The sequence shown here is derived from an EMBL/GenBank/DDBJ whole genome shotgun (WGS) entry which is preliminary data.</text>
</comment>
<feature type="non-terminal residue" evidence="3">
    <location>
        <position position="577"/>
    </location>
</feature>
<evidence type="ECO:0000313" key="3">
    <source>
        <dbReference type="EMBL" id="NMG22144.1"/>
    </source>
</evidence>
<accession>A0ABX1PCV4</accession>
<dbReference type="Proteomes" id="UP000718564">
    <property type="component" value="Unassembled WGS sequence"/>
</dbReference>
<keyword evidence="4" id="KW-1185">Reference proteome</keyword>
<reference evidence="3 4" key="1">
    <citation type="submission" date="2018-06" db="EMBL/GenBank/DDBJ databases">
        <title>Comparative genomics of Brasilonema spp. strains.</title>
        <authorList>
            <person name="Alvarenga D.O."/>
            <person name="Fiore M.F."/>
            <person name="Varani A.M."/>
        </authorList>
    </citation>
    <scope>NUCLEOTIDE SEQUENCE [LARGE SCALE GENOMIC DNA]</scope>
    <source>
        <strain evidence="3 4">SPC951</strain>
    </source>
</reference>
<dbReference type="PANTHER" id="PTHR35889">
    <property type="entry name" value="CYCLOINULO-OLIGOSACCHARIDE FRUCTANOTRANSFERASE-RELATED"/>
    <property type="match status" value="1"/>
</dbReference>
<evidence type="ECO:0000256" key="1">
    <source>
        <dbReference type="SAM" id="MobiDB-lite"/>
    </source>
</evidence>
<evidence type="ECO:0000259" key="2">
    <source>
        <dbReference type="SMART" id="SM00635"/>
    </source>
</evidence>
<feature type="domain" description="BIG2" evidence="2">
    <location>
        <begin position="107"/>
        <end position="188"/>
    </location>
</feature>